<keyword evidence="1" id="KW-0560">Oxidoreductase</keyword>
<feature type="domain" description="Thiamine pyrophosphate enzyme TPP-binding" evidence="2">
    <location>
        <begin position="61"/>
        <end position="204"/>
    </location>
</feature>
<comment type="caution">
    <text evidence="3">The sequence shown here is derived from an EMBL/GenBank/DDBJ whole genome shotgun (WGS) entry which is preliminary data.</text>
</comment>
<dbReference type="AlphaFoldDB" id="A0A2H0KRE8"/>
<dbReference type="InterPro" id="IPR051457">
    <property type="entry name" value="2-oxoacid:Fd_oxidoreductase"/>
</dbReference>
<evidence type="ECO:0000313" key="4">
    <source>
        <dbReference type="Proteomes" id="UP000231550"/>
    </source>
</evidence>
<dbReference type="InterPro" id="IPR011766">
    <property type="entry name" value="TPP_enzyme_TPP-bd"/>
</dbReference>
<dbReference type="Pfam" id="PF02775">
    <property type="entry name" value="TPP_enzyme_C"/>
    <property type="match status" value="1"/>
</dbReference>
<name>A0A2H0KRE8_9BACT</name>
<dbReference type="GO" id="GO:0045333">
    <property type="term" value="P:cellular respiration"/>
    <property type="evidence" value="ECO:0007669"/>
    <property type="project" value="UniProtKB-ARBA"/>
</dbReference>
<dbReference type="Gene3D" id="3.40.50.970">
    <property type="match status" value="1"/>
</dbReference>
<dbReference type="CDD" id="cd03375">
    <property type="entry name" value="TPP_OGFOR"/>
    <property type="match status" value="1"/>
</dbReference>
<dbReference type="PANTHER" id="PTHR48084:SF1">
    <property type="entry name" value="2-OXOGLUTARATE SYNTHASE SUBUNIT KORB"/>
    <property type="match status" value="1"/>
</dbReference>
<protein>
    <submittedName>
        <fullName evidence="3">2-oxoglutarate synthase</fullName>
    </submittedName>
</protein>
<evidence type="ECO:0000256" key="1">
    <source>
        <dbReference type="ARBA" id="ARBA00023002"/>
    </source>
</evidence>
<dbReference type="Proteomes" id="UP000231550">
    <property type="component" value="Unassembled WGS sequence"/>
</dbReference>
<dbReference type="PANTHER" id="PTHR48084">
    <property type="entry name" value="2-OXOGLUTARATE OXIDOREDUCTASE SUBUNIT KORB-RELATED"/>
    <property type="match status" value="1"/>
</dbReference>
<reference evidence="3 4" key="1">
    <citation type="submission" date="2017-09" db="EMBL/GenBank/DDBJ databases">
        <title>Depth-based differentiation of microbial function through sediment-hosted aquifers and enrichment of novel symbionts in the deep terrestrial subsurface.</title>
        <authorList>
            <person name="Probst A.J."/>
            <person name="Ladd B."/>
            <person name="Jarett J.K."/>
            <person name="Geller-Mcgrath D.E."/>
            <person name="Sieber C.M."/>
            <person name="Emerson J.B."/>
            <person name="Anantharaman K."/>
            <person name="Thomas B.C."/>
            <person name="Malmstrom R."/>
            <person name="Stieglmeier M."/>
            <person name="Klingl A."/>
            <person name="Woyke T."/>
            <person name="Ryan C.M."/>
            <person name="Banfield J.F."/>
        </authorList>
    </citation>
    <scope>NUCLEOTIDE SEQUENCE [LARGE SCALE GENOMIC DNA]</scope>
    <source>
        <strain evidence="3">CG11_big_fil_rev_8_21_14_0_20_44_10</strain>
    </source>
</reference>
<evidence type="ECO:0000313" key="3">
    <source>
        <dbReference type="EMBL" id="PIQ74719.1"/>
    </source>
</evidence>
<proteinExistence type="predicted"/>
<accession>A0A2H0KRE8</accession>
<dbReference type="SUPFAM" id="SSF52518">
    <property type="entry name" value="Thiamin diphosphate-binding fold (THDP-binding)"/>
    <property type="match status" value="1"/>
</dbReference>
<organism evidence="3 4">
    <name type="scientific">Candidatus Portnoybacteria bacterium CG11_big_fil_rev_8_21_14_0_20_44_10</name>
    <dbReference type="NCBI Taxonomy" id="1974818"/>
    <lineage>
        <taxon>Bacteria</taxon>
        <taxon>Candidatus Portnoyibacteriota</taxon>
    </lineage>
</organism>
<dbReference type="InterPro" id="IPR029061">
    <property type="entry name" value="THDP-binding"/>
</dbReference>
<sequence>MKEKNLNWLRWIKNGQPLQFCPSCQYGTILRLLACALEKTGLEPKQVMAVSGIGCAGWITDRYLKTDTLHTTHGRPISFATGIKLVRPDLKVIVVSGDGDLATIGTNHLVHAVRRNINLSVFCANNFLYGMTGGQAGATTPRNAITATTPQGNPEQPLDLIKLVLSLGCSMASRYPAMPIGKSPYPTIDAIVKTLKHEGFSFFEFISPCVTHFGRKNEMPNPGKLKEYLKDLLIRKEDIASSTSEPTPLAKNGKLAQGTFETLIDYLRFTEKGGQQ</sequence>
<dbReference type="GO" id="GO:0016625">
    <property type="term" value="F:oxidoreductase activity, acting on the aldehyde or oxo group of donors, iron-sulfur protein as acceptor"/>
    <property type="evidence" value="ECO:0007669"/>
    <property type="project" value="UniProtKB-ARBA"/>
</dbReference>
<dbReference type="EMBL" id="PCVN01000015">
    <property type="protein sequence ID" value="PIQ74719.1"/>
    <property type="molecule type" value="Genomic_DNA"/>
</dbReference>
<dbReference type="GO" id="GO:0030976">
    <property type="term" value="F:thiamine pyrophosphate binding"/>
    <property type="evidence" value="ECO:0007669"/>
    <property type="project" value="InterPro"/>
</dbReference>
<gene>
    <name evidence="3" type="ORF">COV85_00545</name>
</gene>
<evidence type="ECO:0000259" key="2">
    <source>
        <dbReference type="Pfam" id="PF02775"/>
    </source>
</evidence>